<evidence type="ECO:0000256" key="4">
    <source>
        <dbReference type="ARBA" id="ARBA00022725"/>
    </source>
</evidence>
<organism evidence="10">
    <name type="scientific">Heortia vitessoides</name>
    <dbReference type="NCBI Taxonomy" id="1557813"/>
    <lineage>
        <taxon>Eukaryota</taxon>
        <taxon>Metazoa</taxon>
        <taxon>Ecdysozoa</taxon>
        <taxon>Arthropoda</taxon>
        <taxon>Hexapoda</taxon>
        <taxon>Insecta</taxon>
        <taxon>Pterygota</taxon>
        <taxon>Neoptera</taxon>
        <taxon>Endopterygota</taxon>
        <taxon>Lepidoptera</taxon>
        <taxon>Glossata</taxon>
        <taxon>Ditrysia</taxon>
        <taxon>Pyraloidea</taxon>
        <taxon>Crambidae</taxon>
        <taxon>Heortia</taxon>
    </lineage>
</organism>
<keyword evidence="3 9" id="KW-0812">Transmembrane</keyword>
<feature type="transmembrane region" description="Helical" evidence="9">
    <location>
        <begin position="50"/>
        <end position="70"/>
    </location>
</feature>
<keyword evidence="4 9" id="KW-0552">Olfaction</keyword>
<evidence type="ECO:0000256" key="5">
    <source>
        <dbReference type="ARBA" id="ARBA00022989"/>
    </source>
</evidence>
<feature type="transmembrane region" description="Helical" evidence="9">
    <location>
        <begin position="183"/>
        <end position="206"/>
    </location>
</feature>
<dbReference type="AlphaFoldDB" id="A0A3G6V7H9"/>
<proteinExistence type="evidence at transcript level"/>
<dbReference type="InterPro" id="IPR004117">
    <property type="entry name" value="7tm6_olfct_rcpt"/>
</dbReference>
<keyword evidence="2 9" id="KW-0716">Sensory transduction</keyword>
<evidence type="ECO:0000256" key="9">
    <source>
        <dbReference type="RuleBase" id="RU351113"/>
    </source>
</evidence>
<keyword evidence="5 9" id="KW-1133">Transmembrane helix</keyword>
<evidence type="ECO:0000256" key="2">
    <source>
        <dbReference type="ARBA" id="ARBA00022606"/>
    </source>
</evidence>
<dbReference type="Pfam" id="PF02949">
    <property type="entry name" value="7tm_6"/>
    <property type="match status" value="1"/>
</dbReference>
<evidence type="ECO:0000256" key="7">
    <source>
        <dbReference type="ARBA" id="ARBA00023170"/>
    </source>
</evidence>
<sequence length="419" mass="48033">MTILNSIWKKLTHTKALEKSSGELEMAFFETVYRVSYITGISSVDNDIPYLVYGSTIKLLILLLVFSEIWYAFTLTTSLDEIAASINTTLIQFITVYRYWTMLYHREVFRRLASSMESPYFDTSTQKRKLLIEYWAKKNEGYLRLLLFLGNSTLAVWFVYPLLDDLEYNLFIAIRLPYDFCSPFLYAVTYIIGVTAFMYMSHFVMVNDIIMQAHLLHLVCQFAVLNDSLLNIVFDSERDLKGKCIDRNKLHENDEFVKIYLKRLRNMVHQHQNILGHVRELRNMLSGPMLGQLAGSGTLICFIGYEAATAAAENVTKCLMSLLFLSYNLFEFYIICRWGEEITVQSDRVGESAYCSGWESGMSVVPGVKSSLFLIVARANKPLMLTAGGMYNLSLMSYTSLVKASYSALTLLLRLKSTE</sequence>
<keyword evidence="7 9" id="KW-0675">Receptor</keyword>
<evidence type="ECO:0000256" key="6">
    <source>
        <dbReference type="ARBA" id="ARBA00023136"/>
    </source>
</evidence>
<dbReference type="GO" id="GO:0004984">
    <property type="term" value="F:olfactory receptor activity"/>
    <property type="evidence" value="ECO:0007669"/>
    <property type="project" value="InterPro"/>
</dbReference>
<keyword evidence="6 9" id="KW-0472">Membrane</keyword>
<dbReference type="PANTHER" id="PTHR21137:SF42">
    <property type="entry name" value="ODORANT RECEPTOR 83A"/>
    <property type="match status" value="1"/>
</dbReference>
<dbReference type="EMBL" id="MH193990">
    <property type="protein sequence ID" value="AZB49436.1"/>
    <property type="molecule type" value="mRNA"/>
</dbReference>
<evidence type="ECO:0000256" key="3">
    <source>
        <dbReference type="ARBA" id="ARBA00022692"/>
    </source>
</evidence>
<comment type="caution">
    <text evidence="9">Lacks conserved residue(s) required for the propagation of feature annotation.</text>
</comment>
<dbReference type="GO" id="GO:0005549">
    <property type="term" value="F:odorant binding"/>
    <property type="evidence" value="ECO:0007669"/>
    <property type="project" value="InterPro"/>
</dbReference>
<evidence type="ECO:0000256" key="8">
    <source>
        <dbReference type="ARBA" id="ARBA00023224"/>
    </source>
</evidence>
<reference evidence="10" key="1">
    <citation type="journal article" date="2018" name="Comp. Biochem. Physiol. Part D Genomics Proteomics">
        <title>Candidate olfactory genes identified in Heortia vitessoides (Lepidoptera: Crambidae) by antennal transcriptome analysis.</title>
        <authorList>
            <person name="Cheng J."/>
            <person name="Wang C.Y."/>
            <person name="Lyu Z.H."/>
            <person name="Chen J.X."/>
            <person name="Tang L.P."/>
            <person name="Lin T."/>
        </authorList>
    </citation>
    <scope>NUCLEOTIDE SEQUENCE</scope>
</reference>
<evidence type="ECO:0000256" key="1">
    <source>
        <dbReference type="ARBA" id="ARBA00004141"/>
    </source>
</evidence>
<accession>A0A3G6V7H9</accession>
<comment type="similarity">
    <text evidence="9">Belongs to the insect chemoreceptor superfamily. Heteromeric odorant receptor channel (TC 1.A.69) family.</text>
</comment>
<keyword evidence="8 9" id="KW-0807">Transducer</keyword>
<dbReference type="PANTHER" id="PTHR21137">
    <property type="entry name" value="ODORANT RECEPTOR"/>
    <property type="match status" value="1"/>
</dbReference>
<evidence type="ECO:0000313" key="10">
    <source>
        <dbReference type="EMBL" id="AZB49436.1"/>
    </source>
</evidence>
<feature type="transmembrane region" description="Helical" evidence="9">
    <location>
        <begin position="142"/>
        <end position="163"/>
    </location>
</feature>
<name>A0A3G6V7H9_9NEOP</name>
<dbReference type="GO" id="GO:0007165">
    <property type="term" value="P:signal transduction"/>
    <property type="evidence" value="ECO:0007669"/>
    <property type="project" value="UniProtKB-KW"/>
</dbReference>
<comment type="subcellular location">
    <subcellularLocation>
        <location evidence="9">Cell membrane</location>
        <topology evidence="9">Multi-pass membrane protein</topology>
    </subcellularLocation>
    <subcellularLocation>
        <location evidence="1">Membrane</location>
        <topology evidence="1">Multi-pass membrane protein</topology>
    </subcellularLocation>
</comment>
<protein>
    <recommendedName>
        <fullName evidence="9">Odorant receptor</fullName>
    </recommendedName>
</protein>
<dbReference type="GO" id="GO:0005886">
    <property type="term" value="C:plasma membrane"/>
    <property type="evidence" value="ECO:0007669"/>
    <property type="project" value="UniProtKB-SubCell"/>
</dbReference>
<feature type="transmembrane region" description="Helical" evidence="9">
    <location>
        <begin position="82"/>
        <end position="100"/>
    </location>
</feature>